<keyword evidence="2" id="KW-1185">Reference proteome</keyword>
<protein>
    <recommendedName>
        <fullName evidence="3">CRISPR-associated protein, Csy3 family</fullName>
    </recommendedName>
</protein>
<gene>
    <name evidence="1" type="ORF">YC6258_05003</name>
</gene>
<dbReference type="InterPro" id="IPR013399">
    <property type="entry name" value="CRISPR-assoc_prot_Csy3"/>
</dbReference>
<dbReference type="HOGENOM" id="CLU_063672_0_0_6"/>
<dbReference type="RefSeq" id="WP_044618894.1">
    <property type="nucleotide sequence ID" value="NZ_CP007142.1"/>
</dbReference>
<dbReference type="AlphaFoldDB" id="A0A0C5VCG9"/>
<dbReference type="Pfam" id="PF09615">
    <property type="entry name" value="Cas_Csy3"/>
    <property type="match status" value="1"/>
</dbReference>
<dbReference type="PATRIC" id="fig|1445510.3.peg.4963"/>
<accession>A0A0C5VCG9</accession>
<dbReference type="NCBIfam" id="TIGR02566">
    <property type="entry name" value="cas_Csy3"/>
    <property type="match status" value="1"/>
</dbReference>
<dbReference type="STRING" id="1445510.YC6258_05003"/>
<sequence length="342" mass="38565">MAAEKLTTATVLAFERKLANSDAFMYAGTWSENLENTTWVPVKVDTKDVRGVISNRLKNAIASDETKLDAEIQKANLQRVDTASLPENADTLKVNFTLRVLGELAVPSVCNSPAYQDKLETIIHGYIDKYQFKELAKRYASNIANGRFLWRNRIGAEVITIVVRHIVKQQAAYTWTFNAYDYDLRNFTKEDQEIQKLAEVIQAGLLGNSFSLLEVDAYVRIGNAQEVFPSQELVLDTAGESNKSKSLYCVNNTAAMHSQKIGNALRTIDTWYPQGNDLGPIAVEPYGSVTSRGRAYRQPKEKMDFYNLLDKWVLKDQEPEEDQQHFVMAMLIRGGVFGDSDK</sequence>
<dbReference type="OrthoDB" id="240864at2"/>
<reference evidence="1 2" key="1">
    <citation type="submission" date="2014-01" db="EMBL/GenBank/DDBJ databases">
        <title>Full genme sequencing of cellulolytic bacterium Gynuella sunshinyii YC6258T gen. nov., sp. nov.</title>
        <authorList>
            <person name="Khan H."/>
            <person name="Chung E.J."/>
            <person name="Chung Y.R."/>
        </authorList>
    </citation>
    <scope>NUCLEOTIDE SEQUENCE [LARGE SCALE GENOMIC DNA]</scope>
    <source>
        <strain evidence="1 2">YC6258</strain>
    </source>
</reference>
<organism evidence="1 2">
    <name type="scientific">Gynuella sunshinyii YC6258</name>
    <dbReference type="NCBI Taxonomy" id="1445510"/>
    <lineage>
        <taxon>Bacteria</taxon>
        <taxon>Pseudomonadati</taxon>
        <taxon>Pseudomonadota</taxon>
        <taxon>Gammaproteobacteria</taxon>
        <taxon>Oceanospirillales</taxon>
        <taxon>Saccharospirillaceae</taxon>
        <taxon>Gynuella</taxon>
    </lineage>
</organism>
<name>A0A0C5VCG9_9GAMM</name>
<evidence type="ECO:0000313" key="1">
    <source>
        <dbReference type="EMBL" id="AJQ97035.1"/>
    </source>
</evidence>
<dbReference type="CDD" id="cd09737">
    <property type="entry name" value="Csy3_I-F"/>
    <property type="match status" value="1"/>
</dbReference>
<dbReference type="KEGG" id="gsn:YC6258_05003"/>
<evidence type="ECO:0000313" key="2">
    <source>
        <dbReference type="Proteomes" id="UP000032266"/>
    </source>
</evidence>
<evidence type="ECO:0008006" key="3">
    <source>
        <dbReference type="Google" id="ProtNLM"/>
    </source>
</evidence>
<proteinExistence type="predicted"/>
<dbReference type="Proteomes" id="UP000032266">
    <property type="component" value="Chromosome"/>
</dbReference>
<dbReference type="EMBL" id="CP007142">
    <property type="protein sequence ID" value="AJQ97035.1"/>
    <property type="molecule type" value="Genomic_DNA"/>
</dbReference>